<reference evidence="1 2" key="1">
    <citation type="submission" date="2024-09" db="EMBL/GenBank/DDBJ databases">
        <authorList>
            <person name="Sun Q."/>
            <person name="Mori K."/>
        </authorList>
    </citation>
    <scope>NUCLEOTIDE SEQUENCE [LARGE SCALE GENOMIC DNA]</scope>
    <source>
        <strain evidence="1 2">NCAIM B.01794</strain>
    </source>
</reference>
<dbReference type="EMBL" id="JBHLSS010000024">
    <property type="protein sequence ID" value="MFC0708678.1"/>
    <property type="molecule type" value="Genomic_DNA"/>
</dbReference>
<evidence type="ECO:0000313" key="2">
    <source>
        <dbReference type="Proteomes" id="UP001589891"/>
    </source>
</evidence>
<dbReference type="CDD" id="cd00093">
    <property type="entry name" value="HTH_XRE"/>
    <property type="match status" value="1"/>
</dbReference>
<keyword evidence="2" id="KW-1185">Reference proteome</keyword>
<accession>A0ABV6SHJ2</accession>
<dbReference type="Pfam" id="PF14549">
    <property type="entry name" value="P22_Cro"/>
    <property type="match status" value="1"/>
</dbReference>
<dbReference type="RefSeq" id="WP_376942868.1">
    <property type="nucleotide sequence ID" value="NZ_CP171449.1"/>
</dbReference>
<protein>
    <submittedName>
        <fullName evidence="1">Cro/CI family transcriptional regulator</fullName>
    </submittedName>
</protein>
<dbReference type="SUPFAM" id="SSF47413">
    <property type="entry name" value="lambda repressor-like DNA-binding domains"/>
    <property type="match status" value="1"/>
</dbReference>
<dbReference type="Gene3D" id="1.10.260.40">
    <property type="entry name" value="lambda repressor-like DNA-binding domains"/>
    <property type="match status" value="1"/>
</dbReference>
<dbReference type="Proteomes" id="UP001589891">
    <property type="component" value="Unassembled WGS sequence"/>
</dbReference>
<dbReference type="InterPro" id="IPR010982">
    <property type="entry name" value="Lambda_DNA-bd_dom_sf"/>
</dbReference>
<dbReference type="InterPro" id="IPR001387">
    <property type="entry name" value="Cro/C1-type_HTH"/>
</dbReference>
<sequence length="68" mass="7312">MNIYQSLIAHFGTQQKTADALRVDQGTVSGWVRGRHGMSPVTALKAEAVTQGKFKAVDLCPNLLKVAS</sequence>
<comment type="caution">
    <text evidence="1">The sequence shown here is derived from an EMBL/GenBank/DDBJ whole genome shotgun (WGS) entry which is preliminary data.</text>
</comment>
<evidence type="ECO:0000313" key="1">
    <source>
        <dbReference type="EMBL" id="MFC0708678.1"/>
    </source>
</evidence>
<organism evidence="1 2">
    <name type="scientific">Azorhizophilus paspali</name>
    <name type="common">Azotobacter paspali</name>
    <dbReference type="NCBI Taxonomy" id="69963"/>
    <lineage>
        <taxon>Bacteria</taxon>
        <taxon>Pseudomonadati</taxon>
        <taxon>Pseudomonadota</taxon>
        <taxon>Gammaproteobacteria</taxon>
        <taxon>Pseudomonadales</taxon>
        <taxon>Pseudomonadaceae</taxon>
        <taxon>Azorhizophilus</taxon>
    </lineage>
</organism>
<gene>
    <name evidence="1" type="ORF">ACFFGX_03410</name>
</gene>
<proteinExistence type="predicted"/>
<name>A0ABV6SHJ2_AZOPA</name>